<dbReference type="InterPro" id="IPR032869">
    <property type="entry name" value="WHH_dom_containing"/>
</dbReference>
<evidence type="ECO:0000313" key="2">
    <source>
        <dbReference type="Proteomes" id="UP000283829"/>
    </source>
</evidence>
<name>A0A425AME7_NEIME</name>
<keyword evidence="1" id="KW-0540">Nuclease</keyword>
<dbReference type="EMBL" id="NWXB01000011">
    <property type="protein sequence ID" value="RQJ66363.1"/>
    <property type="molecule type" value="Genomic_DNA"/>
</dbReference>
<reference evidence="1 2" key="1">
    <citation type="submission" date="2017-09" db="EMBL/GenBank/DDBJ databases">
        <title>Phenotypic and genotypic characterization of Colombian isolates of Neisseria meningitidis recovered from invasive disease.</title>
        <authorList>
            <person name="Duarte C."/>
            <person name="Gabastou J.M."/>
            <person name="Moreno J."/>
        </authorList>
    </citation>
    <scope>NUCLEOTIDE SEQUENCE [LARGE SCALE GENOMIC DNA]</scope>
    <source>
        <strain evidence="1 2">INS-Nm1124</strain>
    </source>
</reference>
<proteinExistence type="predicted"/>
<organism evidence="1 2">
    <name type="scientific">Neisseria meningitidis</name>
    <dbReference type="NCBI Taxonomy" id="487"/>
    <lineage>
        <taxon>Bacteria</taxon>
        <taxon>Pseudomonadati</taxon>
        <taxon>Pseudomonadota</taxon>
        <taxon>Betaproteobacteria</taxon>
        <taxon>Neisseriales</taxon>
        <taxon>Neisseriaceae</taxon>
        <taxon>Neisseria</taxon>
    </lineage>
</organism>
<dbReference type="Pfam" id="PF14414">
    <property type="entry name" value="WHH"/>
    <property type="match status" value="1"/>
</dbReference>
<dbReference type="Proteomes" id="UP000283829">
    <property type="component" value="Unassembled WGS sequence"/>
</dbReference>
<protein>
    <submittedName>
        <fullName evidence="1">HNH endonuclease</fullName>
    </submittedName>
</protein>
<gene>
    <name evidence="1" type="ORF">COI09_07185</name>
</gene>
<dbReference type="AlphaFoldDB" id="A0A425AME7"/>
<accession>A0A425AME7</accession>
<sequence length="63" mass="7155">MRLSDGIFDTKQVTKRAFDGKGEPKIPNYTWHHHQDTGRMQLVPEEKHSPTGHIGGRAMDKGK</sequence>
<evidence type="ECO:0000313" key="1">
    <source>
        <dbReference type="EMBL" id="RQJ66363.1"/>
    </source>
</evidence>
<keyword evidence="1" id="KW-0255">Endonuclease</keyword>
<comment type="caution">
    <text evidence="1">The sequence shown here is derived from an EMBL/GenBank/DDBJ whole genome shotgun (WGS) entry which is preliminary data.</text>
</comment>
<keyword evidence="1" id="KW-0378">Hydrolase</keyword>
<dbReference type="GO" id="GO:0004519">
    <property type="term" value="F:endonuclease activity"/>
    <property type="evidence" value="ECO:0007669"/>
    <property type="project" value="UniProtKB-KW"/>
</dbReference>